<sequence length="194" mass="19286">MQSSTPRRRGARLLVAAVGSALLLSGCGFGAQTLQPYTPAEGVNAQVGTVKVRNLVVVSDEQGKGYLSASLVSSANDTLVKVSGHPILLDGNAGSSLVVTGTPVALSANSLAVLTEPAATLQVSSSDLQPGLLAAITLEFASGAHETIQTPVLSPEDPVYATVSPAPAATATPPAATVSPAPGATPTPTPTRTP</sequence>
<evidence type="ECO:0000313" key="3">
    <source>
        <dbReference type="EMBL" id="QIK71711.1"/>
    </source>
</evidence>
<dbReference type="KEGG" id="prv:G7070_04765"/>
<evidence type="ECO:0000256" key="2">
    <source>
        <dbReference type="SAM" id="SignalP"/>
    </source>
</evidence>
<feature type="signal peptide" evidence="2">
    <location>
        <begin position="1"/>
        <end position="30"/>
    </location>
</feature>
<evidence type="ECO:0000313" key="4">
    <source>
        <dbReference type="Proteomes" id="UP000501058"/>
    </source>
</evidence>
<reference evidence="3 4" key="1">
    <citation type="submission" date="2020-03" db="EMBL/GenBank/DDBJ databases">
        <title>Propioniciclava sp. nov., isolated from Hydrophilus acuminatus.</title>
        <authorList>
            <person name="Hyun D.-W."/>
            <person name="Bae J.-W."/>
        </authorList>
    </citation>
    <scope>NUCLEOTIDE SEQUENCE [LARGE SCALE GENOMIC DNA]</scope>
    <source>
        <strain evidence="3 4">HDW11</strain>
    </source>
</reference>
<feature type="region of interest" description="Disordered" evidence="1">
    <location>
        <begin position="162"/>
        <end position="194"/>
    </location>
</feature>
<dbReference type="PROSITE" id="PS51257">
    <property type="entry name" value="PROKAR_LIPOPROTEIN"/>
    <property type="match status" value="1"/>
</dbReference>
<dbReference type="EMBL" id="CP049865">
    <property type="protein sequence ID" value="QIK71711.1"/>
    <property type="molecule type" value="Genomic_DNA"/>
</dbReference>
<evidence type="ECO:0000256" key="1">
    <source>
        <dbReference type="SAM" id="MobiDB-lite"/>
    </source>
</evidence>
<keyword evidence="2" id="KW-0732">Signal</keyword>
<gene>
    <name evidence="3" type="ORF">G7070_04765</name>
</gene>
<dbReference type="RefSeq" id="WP_166232377.1">
    <property type="nucleotide sequence ID" value="NZ_CP049865.1"/>
</dbReference>
<keyword evidence="4" id="KW-1185">Reference proteome</keyword>
<evidence type="ECO:0008006" key="5">
    <source>
        <dbReference type="Google" id="ProtNLM"/>
    </source>
</evidence>
<accession>A0A6G7Y507</accession>
<feature type="compositionally biased region" description="Low complexity" evidence="1">
    <location>
        <begin position="162"/>
        <end position="182"/>
    </location>
</feature>
<feature type="chain" id="PRO_5038677938" description="Copper(I)-binding protein" evidence="2">
    <location>
        <begin position="31"/>
        <end position="194"/>
    </location>
</feature>
<feature type="compositionally biased region" description="Pro residues" evidence="1">
    <location>
        <begin position="183"/>
        <end position="194"/>
    </location>
</feature>
<name>A0A6G7Y507_9ACTN</name>
<organism evidence="3 4">
    <name type="scientific">Propioniciclava coleopterorum</name>
    <dbReference type="NCBI Taxonomy" id="2714937"/>
    <lineage>
        <taxon>Bacteria</taxon>
        <taxon>Bacillati</taxon>
        <taxon>Actinomycetota</taxon>
        <taxon>Actinomycetes</taxon>
        <taxon>Propionibacteriales</taxon>
        <taxon>Propionibacteriaceae</taxon>
        <taxon>Propioniciclava</taxon>
    </lineage>
</organism>
<proteinExistence type="predicted"/>
<protein>
    <recommendedName>
        <fullName evidence="5">Copper(I)-binding protein</fullName>
    </recommendedName>
</protein>
<dbReference type="AlphaFoldDB" id="A0A6G7Y507"/>
<dbReference type="Proteomes" id="UP000501058">
    <property type="component" value="Chromosome"/>
</dbReference>